<feature type="domain" description="SEA" evidence="8">
    <location>
        <begin position="4004"/>
        <end position="4119"/>
    </location>
</feature>
<feature type="region of interest" description="Disordered" evidence="6">
    <location>
        <begin position="2500"/>
        <end position="2519"/>
    </location>
</feature>
<feature type="compositionally biased region" description="Polar residues" evidence="6">
    <location>
        <begin position="1729"/>
        <end position="1756"/>
    </location>
</feature>
<feature type="transmembrane region" description="Helical" evidence="7">
    <location>
        <begin position="4963"/>
        <end position="4986"/>
    </location>
</feature>
<accession>A0AAN9XZT0</accession>
<evidence type="ECO:0000256" key="1">
    <source>
        <dbReference type="ARBA" id="ARBA00022536"/>
    </source>
</evidence>
<feature type="region of interest" description="Disordered" evidence="6">
    <location>
        <begin position="336"/>
        <end position="402"/>
    </location>
</feature>
<evidence type="ECO:0000259" key="9">
    <source>
        <dbReference type="PROSITE" id="PS50026"/>
    </source>
</evidence>
<dbReference type="FunFam" id="2.10.25.10:FF:000038">
    <property type="entry name" value="Fibrillin 2"/>
    <property type="match status" value="1"/>
</dbReference>
<feature type="region of interest" description="Disordered" evidence="6">
    <location>
        <begin position="1303"/>
        <end position="1405"/>
    </location>
</feature>
<dbReference type="PROSITE" id="PS50024">
    <property type="entry name" value="SEA"/>
    <property type="match status" value="1"/>
</dbReference>
<dbReference type="SUPFAM" id="SSF53720">
    <property type="entry name" value="ALDH-like"/>
    <property type="match status" value="2"/>
</dbReference>
<keyword evidence="4 5" id="KW-1015">Disulfide bond</keyword>
<feature type="compositionally biased region" description="Low complexity" evidence="6">
    <location>
        <begin position="341"/>
        <end position="360"/>
    </location>
</feature>
<feature type="compositionally biased region" description="Polar residues" evidence="6">
    <location>
        <begin position="1450"/>
        <end position="1469"/>
    </location>
</feature>
<feature type="compositionally biased region" description="Polar residues" evidence="6">
    <location>
        <begin position="3353"/>
        <end position="3366"/>
    </location>
</feature>
<feature type="compositionally biased region" description="Polar residues" evidence="6">
    <location>
        <begin position="3644"/>
        <end position="3660"/>
    </location>
</feature>
<feature type="compositionally biased region" description="Acidic residues" evidence="6">
    <location>
        <begin position="510"/>
        <end position="519"/>
    </location>
</feature>
<evidence type="ECO:0000256" key="6">
    <source>
        <dbReference type="SAM" id="MobiDB-lite"/>
    </source>
</evidence>
<evidence type="ECO:0000256" key="2">
    <source>
        <dbReference type="ARBA" id="ARBA00022729"/>
    </source>
</evidence>
<dbReference type="GO" id="GO:0005509">
    <property type="term" value="F:calcium ion binding"/>
    <property type="evidence" value="ECO:0007669"/>
    <property type="project" value="InterPro"/>
</dbReference>
<keyword evidence="7" id="KW-0472">Membrane</keyword>
<dbReference type="Gene3D" id="3.40.605.10">
    <property type="entry name" value="Aldehyde Dehydrogenase, Chain A, domain 1"/>
    <property type="match status" value="2"/>
</dbReference>
<dbReference type="InterPro" id="IPR000082">
    <property type="entry name" value="SEA_dom"/>
</dbReference>
<dbReference type="PROSITE" id="PS00010">
    <property type="entry name" value="ASX_HYDROXYL"/>
    <property type="match status" value="1"/>
</dbReference>
<feature type="compositionally biased region" description="Low complexity" evidence="6">
    <location>
        <begin position="1657"/>
        <end position="1671"/>
    </location>
</feature>
<feature type="region of interest" description="Disordered" evidence="6">
    <location>
        <begin position="2235"/>
        <end position="2271"/>
    </location>
</feature>
<feature type="compositionally biased region" description="Polar residues" evidence="6">
    <location>
        <begin position="3387"/>
        <end position="3403"/>
    </location>
</feature>
<keyword evidence="1 5" id="KW-0245">EGF-like domain</keyword>
<evidence type="ECO:0000313" key="10">
    <source>
        <dbReference type="EMBL" id="KAK7576544.1"/>
    </source>
</evidence>
<dbReference type="InterPro" id="IPR018097">
    <property type="entry name" value="EGF_Ca-bd_CS"/>
</dbReference>
<dbReference type="PROSITE" id="PS01187">
    <property type="entry name" value="EGF_CA"/>
    <property type="match status" value="1"/>
</dbReference>
<comment type="caution">
    <text evidence="10">The sequence shown here is derived from an EMBL/GenBank/DDBJ whole genome shotgun (WGS) entry which is preliminary data.</text>
</comment>
<feature type="region of interest" description="Disordered" evidence="6">
    <location>
        <begin position="1650"/>
        <end position="1767"/>
    </location>
</feature>
<keyword evidence="7" id="KW-0812">Transmembrane</keyword>
<dbReference type="InterPro" id="IPR049883">
    <property type="entry name" value="NOTCH1_EGF-like"/>
</dbReference>
<feature type="region of interest" description="Disordered" evidence="6">
    <location>
        <begin position="3781"/>
        <end position="3801"/>
    </location>
</feature>
<feature type="region of interest" description="Disordered" evidence="6">
    <location>
        <begin position="502"/>
        <end position="549"/>
    </location>
</feature>
<feature type="compositionally biased region" description="Basic and acidic residues" evidence="6">
    <location>
        <begin position="1209"/>
        <end position="1222"/>
    </location>
</feature>
<feature type="compositionally biased region" description="Low complexity" evidence="6">
    <location>
        <begin position="1177"/>
        <end position="1189"/>
    </location>
</feature>
<feature type="region of interest" description="Disordered" evidence="6">
    <location>
        <begin position="795"/>
        <end position="821"/>
    </location>
</feature>
<feature type="region of interest" description="Disordered" evidence="6">
    <location>
        <begin position="3384"/>
        <end position="3403"/>
    </location>
</feature>
<feature type="region of interest" description="Disordered" evidence="6">
    <location>
        <begin position="3303"/>
        <end position="3370"/>
    </location>
</feature>
<dbReference type="Proteomes" id="UP001367676">
    <property type="component" value="Unassembled WGS sequence"/>
</dbReference>
<proteinExistence type="predicted"/>
<dbReference type="SUPFAM" id="SSF82671">
    <property type="entry name" value="SEA domain"/>
    <property type="match status" value="1"/>
</dbReference>
<gene>
    <name evidence="10" type="ORF">V9T40_012830</name>
</gene>
<feature type="compositionally biased region" description="Polar residues" evidence="6">
    <location>
        <begin position="812"/>
        <end position="821"/>
    </location>
</feature>
<reference evidence="10 11" key="1">
    <citation type="submission" date="2024-03" db="EMBL/GenBank/DDBJ databases">
        <title>Adaptation during the transition from Ophiocordyceps entomopathogen to insect associate is accompanied by gene loss and intensified selection.</title>
        <authorList>
            <person name="Ward C.M."/>
            <person name="Onetto C.A."/>
            <person name="Borneman A.R."/>
        </authorList>
    </citation>
    <scope>NUCLEOTIDE SEQUENCE [LARGE SCALE GENOMIC DNA]</scope>
    <source>
        <strain evidence="10">AWRI1</strain>
        <tissue evidence="10">Single Adult Female</tissue>
    </source>
</reference>
<evidence type="ECO:0000256" key="4">
    <source>
        <dbReference type="ARBA" id="ARBA00023157"/>
    </source>
</evidence>
<dbReference type="Pfam" id="PF07645">
    <property type="entry name" value="EGF_CA"/>
    <property type="match status" value="1"/>
</dbReference>
<dbReference type="InterPro" id="IPR036364">
    <property type="entry name" value="SEA_dom_sf"/>
</dbReference>
<feature type="disulfide bond" evidence="5">
    <location>
        <begin position="4203"/>
        <end position="4212"/>
    </location>
</feature>
<dbReference type="Pfam" id="PF15950">
    <property type="entry name" value="DUF4758"/>
    <property type="match status" value="4"/>
</dbReference>
<evidence type="ECO:0000313" key="11">
    <source>
        <dbReference type="Proteomes" id="UP001367676"/>
    </source>
</evidence>
<feature type="compositionally biased region" description="Polar residues" evidence="6">
    <location>
        <begin position="1359"/>
        <end position="1370"/>
    </location>
</feature>
<feature type="compositionally biased region" description="Low complexity" evidence="6">
    <location>
        <begin position="1344"/>
        <end position="1358"/>
    </location>
</feature>
<dbReference type="PROSITE" id="PS50026">
    <property type="entry name" value="EGF_3"/>
    <property type="match status" value="2"/>
</dbReference>
<comment type="caution">
    <text evidence="5">Lacks conserved residue(s) required for the propagation of feature annotation.</text>
</comment>
<dbReference type="SMART" id="SM00181">
    <property type="entry name" value="EGF"/>
    <property type="match status" value="3"/>
</dbReference>
<feature type="region of interest" description="Disordered" evidence="6">
    <location>
        <begin position="1174"/>
        <end position="1231"/>
    </location>
</feature>
<feature type="compositionally biased region" description="Pro residues" evidence="6">
    <location>
        <begin position="3476"/>
        <end position="3493"/>
    </location>
</feature>
<keyword evidence="11" id="KW-1185">Reference proteome</keyword>
<feature type="domain" description="EGF-like" evidence="9">
    <location>
        <begin position="4128"/>
        <end position="4169"/>
    </location>
</feature>
<sequence>MLHQWEDEKNGLIKDRIKRGDRVIRHGDVNIVVLDDFDRRKITPSLGLLSTTARTFIQEGTTTEFATHVYGTTVGDKYAHIVSTGSKIFYDNVRPSKDKTVDPIITIPALDSLIFSEDNYIIPSKVIHEKSSEKFSPEKFSHKSTIEKHIVPNKEDTSNKLSKSLKANILSISEKTPVTVTSPAETTSKTIHNHVSVRKEISIKPARVKVKNELPTFTVKQDSSESESHVNQIHNSEFEVDNVIVLSKDRNEYAPEKTPRLYTTTYFGFADFVTTAGDTVIIFTPQTKKPVFEGTVTSIQGEPVLVQNKIYPSRTRISTPSPISTTPKLIEPVESVETTELSEANVSSSESIENNESSENVEIDEHSKPTEASSEEQESINEQESPTTQKEYKYDEGVSITTPPAIDTTVESIDSTVEPVTENIDENLITTTLSDDLVKNKEVPFLESSLNLESSFSTNLSPLSTTDVYQTVTYTSVSPLLTSTESQLVNSNSPTTEEISEITTLSNLSESDESSTEADDILHSNDTLVTTEKDDDEELGLSTTPKPSKSEEEVELVFKTLYTTYTYLTTYFERSTTQVKSREEVVTNVVTSTLDSAFLQLNTDPAVAGLFSGHREAKFLQTNGIGRPTTFYHRITSEPISENEIISSSEEAKKSTPSLKFHPRLTESKLKYLHSSSASDYLSKASYHTHIPSTADSHALLKTRLYSSARASHRLGPSLRQTPPLHLYKSTIVRNAFSKSIGSTASVIPSSLNGLSAEKITHDSIVPDEVAHNSVIISAPLTSIKETTEQTPKKVFLSNDSDDDQLSQESNTEGTRPNPSLISLQTSYTTYTYFTTIYKGSTSDIISRLETVTNVNTELIKPTSTELNLLTDEATAPVTYYTTYTYWTTFYKDGSTMIKSRQETVSSVLAATSVQESTTASIQPTSSSLLSDPVTYYTTFTYFTTSYVGNSSVISSHLQTVTNIIEASKTTTENPEESSSNPYPVFESSKSLSSIKETEIRNDLINASPSAAVISDTVHSPFFGSSSHNVLSSNLSRSSITPVQDPLKPTGTISVEEGRIVDAFNISTTHYTTLVIGTYIQTLYAELIESTSSIQVNTEQRSNLISPSTVILNDRIYQTGLLLTNEGSIIKGSETTHYATKIIGSIINGQYSSITETSSSIQVGIAPTKIAEIKPTSSSGVSSSSSSSSTLIPEFTATSPSPAVIESSLNEHHDGNEDDNTKNKSRRKSFTPVIRPFASRSRPTFLPKKKTGETSVAATITRGITPTIVASPALKTSETRVFGSANRNRFAGGSRKISSTIKQTTDLESATPTSRRFSRTRSNVPFSSSNSFQRASPSVSASFSGYRRGSGYRSSSSRTVDVQPSSSSAGSRFRIRPTPSRRFNFVSTSTTPKINEEEQDNIEDDASIITEQTLSSFENDELSLERLPVSSTEVSQKNNPLLRFRKPGTARQSQISSTTTLKPTTQRRNIGSRRNDKLTPPPTTAKPSTSFPPRSNYLSGKLRLKPANSLFPQKNILAKTEEPAVENGSSETFAAQGVADIEQIDSGEYVTEVGLDQNFGNSNVEEKSTRGSRIFNSVSIKPFPRRGRVKRQSEFGHKYENIRSQNSRYRRPSASQNTFPDYLYYDDLEYTTEEISARSIGANRNIYSKSRNTQPAQHTHQSSYQHQTEQQISHKIRPSGVSHGRTPFTLREKTSSTTPASQRSLSRHRGSSTNRKHDSYTTKRPSRQRYYSTTTEPSYRSNNRKQLPTRRTSNTRSRFKDNDYSSANTYSSASFDGTITVTYKIPTEATIPIINGKVTEYKNVVTAKPSIQVLGPNQYSTVTGKNGLTTLQLVAENSETMLNGVVEVTRYVIQEFPTSSITFTPTTIRGRKTSFSHIIPSTVYEVRPEVSTIPPQLNGNAPLANLLLSQLLLGNLGIQPTLNPLLGLNAQQANGQPITEYKTKTTSYVTTITHSTSTVIPVTLRGKEIKTTIVDSSTQVITATEYLTDTVVITPTNVIQTQSNQLNTLLLPALLQAQLLNQPQNSATAAAIPPTSSGDENVADNLQLIQDNPAPSRVLKNTFNLDNDNVKLNDDLDQRKKLSKPKTFDSPIEPAETSVVTLYLSGRRPGEFSTVLSTVTLDDEKSATLRKRHIDTVQPPDLKPSDVLSLHSSFSATNDDYIDSVLKSGLNDISTHMLETEHQETQSLESIIGDVSEHMLQKQLVTQLGDGGASAPSTKTLNQISNHFLLKTSAEDAPFQRNSTSPVFRGERKKRSPEPTRKGNIDEAKNSKFSKLRESSIAFNIQRELHSIHSKQKNTGDPTNQHNINQADVYNNNSFTVEDEGRGRYNLATKVMSNGVEVIIALDKSTLPGSPQLLRVLPTSIRPITLTPSTVTDHMIMMLPHGLQDIPDPFITKTYLTTYTYLTTFLNEGITSTSSQEKVVSNIFTENIDSTSPLLDVSSVDRHVTLSSSPILATKVFETTYNVESTIRDGDTPHIIRSQQTVSNTITAPEDFLQPSETSFNDINPQSSKETPANEYSIDATEKLSANFETKSSHTIDVKPSATPAADITKTYFVTYTYFSTLLENGSTVVRSKVATSSDVVTEKYYAPLKRTKVPSNSSPTSVNEKLTTSTSEILVEKPIHILATKTYLTTFTYFTTLLQENKVNKSTNTMIRSRTKVVQNLVTETLNTDLLNSEYLSILRNSLKKDSIPITATATLNDGQRLEITAINENLLNNIHDQVTSSLEENEVYYNEIGNENQIKSENTVMNSTGPAKNPKINETRYKFSTAVLPSATVVKNGVTLSPGSQVIKFTDLVNGNVSVIPVSDPVSKYPGGQHIKKPDTKIQMNDLLSLGSALKPVINAVAGLWQNNVKSNTKSSESNLKPVSHPYVDKNLMEDLLTSLKPPSRTPIYIPVGPIQEDNEGAESENVYQNQYPDVDERNTLSVSGNREAVEKPLVSGGGIPISPGQVITANTDVIVGTPAVLGPRPPPKNSNDKSDVPIGMRPPPVSSLVPNYSSEEADRGTSINNKYGDFIKIPPKPLSPTFLNNVFPPSNNIKHSLKPHYKYGVDQKISLPSEIKFSQVHPNAPPPPTKKPTPTLDLDENIIQPAKLQHPVLIEHSTLNPLLVNLRPSQVAQVIIPHGSQTAFVYSDEPVSHNTKGEIFNDPSPYPEENVNPGFVGLEVYGPVNSHAHTSHAQGTSSKVSSNTIHLDIPINPFVTNGSITESHHFVTVNLDANSPIIPSSNEISFASGEDSLLNNFKSNFSATVHSNIDVANSPSQLLPWQPPAYSSERPYQRPYIFPQDRPNILSDISSESRPHYNLINSHDENEANDENFDSAAPTDNDELTQETKIKSSSNLDANPPKSEDSYSFSNKEPSNPADSNIDFEFNHNWEILKEKPAIRSTTAQPPNNRNNLDKNSTIREHGHVIYSQWNTMETPSSVRPNFSEVTVHGNIGHLSHNLVTANENATKVNNRKPVSNRNSQDDIVIGLSPPPLLQPSAPPPSPPVQPMQSSHLPPSVVPKLPRPSVSNFKPTPHDRKPLPSRRPSPLKNKPKPTNPPYPFEKPTAAPPTHRSKPAVINDKPPPNILYETNGPNFGDDLMKLKPLNNTGKIEPVKKWPSWSTTGKPVYGNIEKVQEVDKKEETKVIVKVTTSSTSTTPASNSRGTTDTSPSQSDTKIIVVDKQDQMNFEKTTELISKWSENSVISSSKNDIEEVYEDKRTPLLEVANRTKSNSVPNTIFGNLYTRPPPANIVIIPTHSTTQHHTAISMVIDQDPSSERDSDASYTFNLRNDHIAPTSTYTTSHSKVRNKEENPADKVDRSIVTPTYYITHTTTSYVTITQSTVVERDGQPTTRTVVLTKTQTSTLIDTVTKVETLLQPTKVLSTITSTIPVTVSKEIISTVTATDVLPSIVTPIYSEKPSDDDSIFVVMTDKKSGHVAAVPPVDPRPTGFEVQVPDEANEISPNDILFSGIYTQHADNECRPECKVTKNEMCQKVDNTMRCVCRPGFARIFPDHPCKPTYTYLMRVPLDRQGPDEIRYTDSLADRTSPSHQQLTEATRDGLDRMVMQSNLRDIYHGVVVSGFEPAKKSNKAAVVYIVQLSENAEETKLQDEIHKTLKANNYSLGGTDVYAAPDMYHFIQAEDFDECSDNKYHDCSDNAQCSNLRGTYTCSCKEGFTDMSYNAQFPGRVCSADGLGCELCNYHGTCYYKAEEEPTCECFQWYAGELCQINLKVTLISLITIGILLTILLIVCLVMTCNKPKSPEILRTAPKPHVGFRRYRSVTNIPGDKRAIVSIDTSSEGSIERTPPPLIKKNQRIVRSEPPNPVSSHGGESVMVHNPEQRDRNLTVLIPRAKYRPVSSQPSSTLLTMSTFGPEQKLLNYAASRESSRTPEKKVSRCSMHSRRLSNSTNMSAEPQPRKKISAPRRPSSGALVSAGFEVSATVRRTQELDEAFITPTQMDLNQPTYNSIRTVERTVSEARSYDETTIQPPMRSLHNLFHLRTHTCDSKHSSSHKTNLDILKKCHQTGDVSFGSLIDGKLIDSNDYSLAISSCEKAAKLWSNNSNRASILMKISTGLKSKSASLLEVTLLCSHKHRETVISDLEYAISSFEYYSLLSKKNNFVSPSYRAKGIIGAAILDDCALFSTLSWFITAPLAAGNTIVLLVKPSYSVIVLYFVSVLHEFGIPEGVINVLPFIEGETFAEIASHLPRVIGILPPNIESSANYHFSSVLLKKQSSCPMLILKSADIDSAINTFIDVTRNQNSIWFPNVIYVEESIYDRFLTNLKYNFTQYNLSREKFNENGIESRKILNNFIEEKQGQGYEVLDLIHQFSDCFVLVNNDFAVNTSIIVEEDKTTHHIISLLPIRTEAEALSTLNSAPGLAVSVWSNDAVDIIRLPNELKFGTVWVNCAAMYCPSVPFSLWHAHGYGTLSLNETPTWVWESAIKYLNFWSCYAVDDNLQQIIGTNYCQVICKSEPIGVIAIIAGLTPLNLLIFLIAAALVYGNSVIVGLSKDAESSITAADLEIIFQAKPNLVNVLVSSSSSLWQQFIANKNIASVWLVNDFCICKPENHSFKSIICFEGDNDMTQLADFFEIYATKAKAIWLPGA</sequence>
<feature type="compositionally biased region" description="Polar residues" evidence="6">
    <location>
        <begin position="1429"/>
        <end position="1439"/>
    </location>
</feature>
<keyword evidence="3" id="KW-0677">Repeat</keyword>
<dbReference type="Gene3D" id="3.30.70.960">
    <property type="entry name" value="SEA domain"/>
    <property type="match status" value="1"/>
</dbReference>
<dbReference type="InterPro" id="IPR000152">
    <property type="entry name" value="EGF-type_Asp/Asn_hydroxyl_site"/>
</dbReference>
<name>A0AAN9XZT0_9HEMI</name>
<evidence type="ECO:0000259" key="8">
    <source>
        <dbReference type="PROSITE" id="PS50024"/>
    </source>
</evidence>
<dbReference type="InterPro" id="IPR009030">
    <property type="entry name" value="Growth_fac_rcpt_cys_sf"/>
</dbReference>
<protein>
    <submittedName>
        <fullName evidence="10">Uncharacterized protein</fullName>
    </submittedName>
</protein>
<feature type="region of interest" description="Disordered" evidence="6">
    <location>
        <begin position="2965"/>
        <end position="3004"/>
    </location>
</feature>
<dbReference type="InterPro" id="IPR031866">
    <property type="entry name" value="DUF4758"/>
</dbReference>
<dbReference type="PANTHER" id="PTHR39072:SF2">
    <property type="match status" value="1"/>
</dbReference>
<feature type="region of interest" description="Disordered" evidence="6">
    <location>
        <begin position="3635"/>
        <end position="3660"/>
    </location>
</feature>
<dbReference type="Gene3D" id="2.10.25.10">
    <property type="entry name" value="Laminin"/>
    <property type="match status" value="1"/>
</dbReference>
<feature type="region of interest" description="Disordered" evidence="6">
    <location>
        <begin position="4367"/>
        <end position="4417"/>
    </location>
</feature>
<dbReference type="Gene3D" id="3.40.309.10">
    <property type="entry name" value="Aldehyde Dehydrogenase, Chain A, domain 2"/>
    <property type="match status" value="1"/>
</dbReference>
<dbReference type="PANTHER" id="PTHR39072">
    <property type="entry name" value="RE48511P"/>
    <property type="match status" value="1"/>
</dbReference>
<dbReference type="CDD" id="cd00054">
    <property type="entry name" value="EGF_CA"/>
    <property type="match status" value="1"/>
</dbReference>
<dbReference type="SMART" id="SM00179">
    <property type="entry name" value="EGF_CA"/>
    <property type="match status" value="1"/>
</dbReference>
<feature type="compositionally biased region" description="Polar residues" evidence="6">
    <location>
        <begin position="1695"/>
        <end position="1704"/>
    </location>
</feature>
<feature type="region of interest" description="Disordered" evidence="6">
    <location>
        <begin position="1428"/>
        <end position="1496"/>
    </location>
</feature>
<feature type="compositionally biased region" description="Basic and acidic residues" evidence="6">
    <location>
        <begin position="4371"/>
        <end position="4380"/>
    </location>
</feature>
<dbReference type="SUPFAM" id="SSF57184">
    <property type="entry name" value="Growth factor receptor domain"/>
    <property type="match status" value="1"/>
</dbReference>
<feature type="compositionally biased region" description="Basic and acidic residues" evidence="6">
    <location>
        <begin position="2256"/>
        <end position="2271"/>
    </location>
</feature>
<dbReference type="InterPro" id="IPR001881">
    <property type="entry name" value="EGF-like_Ca-bd_dom"/>
</dbReference>
<dbReference type="InterPro" id="IPR000742">
    <property type="entry name" value="EGF"/>
</dbReference>
<feature type="domain" description="EGF-like" evidence="9">
    <location>
        <begin position="4178"/>
        <end position="4213"/>
    </location>
</feature>
<evidence type="ECO:0000256" key="3">
    <source>
        <dbReference type="ARBA" id="ARBA00022737"/>
    </source>
</evidence>
<feature type="compositionally biased region" description="Polar residues" evidence="6">
    <location>
        <begin position="2500"/>
        <end position="2515"/>
    </location>
</feature>
<organism evidence="10 11">
    <name type="scientific">Parthenolecanium corni</name>
    <dbReference type="NCBI Taxonomy" id="536013"/>
    <lineage>
        <taxon>Eukaryota</taxon>
        <taxon>Metazoa</taxon>
        <taxon>Ecdysozoa</taxon>
        <taxon>Arthropoda</taxon>
        <taxon>Hexapoda</taxon>
        <taxon>Insecta</taxon>
        <taxon>Pterygota</taxon>
        <taxon>Neoptera</taxon>
        <taxon>Paraneoptera</taxon>
        <taxon>Hemiptera</taxon>
        <taxon>Sternorrhyncha</taxon>
        <taxon>Coccoidea</taxon>
        <taxon>Coccidae</taxon>
        <taxon>Parthenolecanium</taxon>
    </lineage>
</organism>
<dbReference type="Pfam" id="PF00171">
    <property type="entry name" value="Aldedh"/>
    <property type="match status" value="2"/>
</dbReference>
<dbReference type="EMBL" id="JBBCAQ010000036">
    <property type="protein sequence ID" value="KAK7576544.1"/>
    <property type="molecule type" value="Genomic_DNA"/>
</dbReference>
<dbReference type="InterPro" id="IPR016162">
    <property type="entry name" value="Ald_DH_N"/>
</dbReference>
<keyword evidence="7" id="KW-1133">Transmembrane helix</keyword>
<dbReference type="InterPro" id="IPR016161">
    <property type="entry name" value="Ald_DH/histidinol_DH"/>
</dbReference>
<keyword evidence="2" id="KW-0732">Signal</keyword>
<dbReference type="InterPro" id="IPR015590">
    <property type="entry name" value="Aldehyde_DH_dom"/>
</dbReference>
<evidence type="ECO:0000256" key="7">
    <source>
        <dbReference type="SAM" id="Phobius"/>
    </source>
</evidence>
<dbReference type="PROSITE" id="PS00022">
    <property type="entry name" value="EGF_1"/>
    <property type="match status" value="1"/>
</dbReference>
<feature type="compositionally biased region" description="Polar residues" evidence="6">
    <location>
        <begin position="3453"/>
        <end position="3466"/>
    </location>
</feature>
<feature type="region of interest" description="Disordered" evidence="6">
    <location>
        <begin position="3453"/>
        <end position="3578"/>
    </location>
</feature>
<feature type="compositionally biased region" description="Polar residues" evidence="6">
    <location>
        <begin position="1323"/>
        <end position="1343"/>
    </location>
</feature>
<evidence type="ECO:0000256" key="5">
    <source>
        <dbReference type="PROSITE-ProRule" id="PRU00076"/>
    </source>
</evidence>
<dbReference type="GO" id="GO:0016620">
    <property type="term" value="F:oxidoreductase activity, acting on the aldehyde or oxo group of donors, NAD or NADP as acceptor"/>
    <property type="evidence" value="ECO:0007669"/>
    <property type="project" value="InterPro"/>
</dbReference>
<dbReference type="InterPro" id="IPR016163">
    <property type="entry name" value="Ald_DH_C"/>
</dbReference>